<dbReference type="OrthoDB" id="414133at2759"/>
<dbReference type="EMBL" id="OV725077">
    <property type="protein sequence ID" value="CAH1390917.1"/>
    <property type="molecule type" value="Genomic_DNA"/>
</dbReference>
<comment type="similarity">
    <text evidence="7 8">Belongs to the class I-like SAM-binding methyltransferase superfamily. C5-methyltransferase family.</text>
</comment>
<evidence type="ECO:0000256" key="7">
    <source>
        <dbReference type="PROSITE-ProRule" id="PRU01016"/>
    </source>
</evidence>
<dbReference type="Gene3D" id="3.90.120.10">
    <property type="entry name" value="DNA Methylase, subunit A, domain 2"/>
    <property type="match status" value="1"/>
</dbReference>
<evidence type="ECO:0000256" key="6">
    <source>
        <dbReference type="ARBA" id="ARBA00042810"/>
    </source>
</evidence>
<reference evidence="9" key="1">
    <citation type="submission" date="2022-01" db="EMBL/GenBank/DDBJ databases">
        <authorList>
            <person name="King R."/>
        </authorList>
    </citation>
    <scope>NUCLEOTIDE SEQUENCE</scope>
</reference>
<dbReference type="PROSITE" id="PS00095">
    <property type="entry name" value="C5_MTASE_2"/>
    <property type="match status" value="1"/>
</dbReference>
<dbReference type="GO" id="GO:0032259">
    <property type="term" value="P:methylation"/>
    <property type="evidence" value="ECO:0007669"/>
    <property type="project" value="UniProtKB-KW"/>
</dbReference>
<dbReference type="NCBIfam" id="TIGR00675">
    <property type="entry name" value="dcm"/>
    <property type="match status" value="1"/>
</dbReference>
<dbReference type="Pfam" id="PF00145">
    <property type="entry name" value="DNA_methylase"/>
    <property type="match status" value="1"/>
</dbReference>
<dbReference type="EC" id="2.1.1.204" evidence="4"/>
<proteinExistence type="inferred from homology"/>
<dbReference type="AlphaFoldDB" id="A0A9P0H313"/>
<dbReference type="InterPro" id="IPR029063">
    <property type="entry name" value="SAM-dependent_MTases_sf"/>
</dbReference>
<evidence type="ECO:0000256" key="4">
    <source>
        <dbReference type="ARBA" id="ARBA00039081"/>
    </source>
</evidence>
<feature type="active site" evidence="7">
    <location>
        <position position="79"/>
    </location>
</feature>
<dbReference type="InterPro" id="IPR031303">
    <property type="entry name" value="C5_meth_CS"/>
</dbReference>
<dbReference type="InterPro" id="IPR001525">
    <property type="entry name" value="C5_MeTfrase"/>
</dbReference>
<evidence type="ECO:0000256" key="8">
    <source>
        <dbReference type="RuleBase" id="RU000416"/>
    </source>
</evidence>
<evidence type="ECO:0000256" key="5">
    <source>
        <dbReference type="ARBA" id="ARBA00039681"/>
    </source>
</evidence>
<keyword evidence="2 7" id="KW-0808">Transferase</keyword>
<evidence type="ECO:0000256" key="1">
    <source>
        <dbReference type="ARBA" id="ARBA00022603"/>
    </source>
</evidence>
<evidence type="ECO:0000313" key="9">
    <source>
        <dbReference type="EMBL" id="CAH1390917.1"/>
    </source>
</evidence>
<name>A0A9P0H313_NEZVI</name>
<sequence length="340" mass="39042">MKSLKVLELYSGIGGMHFALKESKISGEIIAAADINTVANSVYKYNFPNCHLIGKNIQSLTADFIDKLEIDVILMSPPCQPFTRVGKKRDINDKRSDSLLSLIKIFPQLKSLKMVLLENVTGFEVSEARNLLTEVLKNSFTFLEFILNPVQFGIPNSRERYYLLAKRHPSEFVQLPYEALITDAKLLTNYETKQQIIKDILEFNDDSDEYNKYLVPLDVLKKRIKVMDIVTKTSNRSCCFTKAYSRFTEGTGSVYCPHDESVIERISDIKNICETEVNINLLEDLQLRFFTPKEVSRLMCFPENFLFPEEITLRQKYKLLGNSINVFVVSKLINLMTINS</sequence>
<evidence type="ECO:0000256" key="2">
    <source>
        <dbReference type="ARBA" id="ARBA00022679"/>
    </source>
</evidence>
<dbReference type="PRINTS" id="PR00105">
    <property type="entry name" value="C5METTRFRASE"/>
</dbReference>
<evidence type="ECO:0000256" key="3">
    <source>
        <dbReference type="ARBA" id="ARBA00022691"/>
    </source>
</evidence>
<dbReference type="GO" id="GO:0005634">
    <property type="term" value="C:nucleus"/>
    <property type="evidence" value="ECO:0007669"/>
    <property type="project" value="TreeGrafter"/>
</dbReference>
<evidence type="ECO:0000313" key="10">
    <source>
        <dbReference type="Proteomes" id="UP001152798"/>
    </source>
</evidence>
<dbReference type="SUPFAM" id="SSF53335">
    <property type="entry name" value="S-adenosyl-L-methionine-dependent methyltransferases"/>
    <property type="match status" value="1"/>
</dbReference>
<dbReference type="PANTHER" id="PTHR46098:SF1">
    <property type="entry name" value="TRNA (CYTOSINE(38)-C(5))-METHYLTRANSFERASE"/>
    <property type="match status" value="1"/>
</dbReference>
<dbReference type="InterPro" id="IPR050750">
    <property type="entry name" value="C5-MTase"/>
</dbReference>
<dbReference type="PANTHER" id="PTHR46098">
    <property type="entry name" value="TRNA (CYTOSINE(38)-C(5))-METHYLTRANSFERASE"/>
    <property type="match status" value="1"/>
</dbReference>
<keyword evidence="3 7" id="KW-0949">S-adenosyl-L-methionine</keyword>
<protein>
    <recommendedName>
        <fullName evidence="5">tRNA (cytosine(38)-C(5))-methyltransferase</fullName>
        <ecNumber evidence="4">2.1.1.204</ecNumber>
    </recommendedName>
    <alternativeName>
        <fullName evidence="6">DNA (cytosine-5)-methyltransferase-like protein 2</fullName>
    </alternativeName>
</protein>
<dbReference type="Proteomes" id="UP001152798">
    <property type="component" value="Chromosome 1"/>
</dbReference>
<organism evidence="9 10">
    <name type="scientific">Nezara viridula</name>
    <name type="common">Southern green stink bug</name>
    <name type="synonym">Cimex viridulus</name>
    <dbReference type="NCBI Taxonomy" id="85310"/>
    <lineage>
        <taxon>Eukaryota</taxon>
        <taxon>Metazoa</taxon>
        <taxon>Ecdysozoa</taxon>
        <taxon>Arthropoda</taxon>
        <taxon>Hexapoda</taxon>
        <taxon>Insecta</taxon>
        <taxon>Pterygota</taxon>
        <taxon>Neoptera</taxon>
        <taxon>Paraneoptera</taxon>
        <taxon>Hemiptera</taxon>
        <taxon>Heteroptera</taxon>
        <taxon>Panheteroptera</taxon>
        <taxon>Pentatomomorpha</taxon>
        <taxon>Pentatomoidea</taxon>
        <taxon>Pentatomidae</taxon>
        <taxon>Pentatominae</taxon>
        <taxon>Nezara</taxon>
    </lineage>
</organism>
<dbReference type="PROSITE" id="PS51679">
    <property type="entry name" value="SAM_MT_C5"/>
    <property type="match status" value="1"/>
</dbReference>
<gene>
    <name evidence="9" type="ORF">NEZAVI_LOCUS2026</name>
</gene>
<keyword evidence="10" id="KW-1185">Reference proteome</keyword>
<dbReference type="GO" id="GO:0008168">
    <property type="term" value="F:methyltransferase activity"/>
    <property type="evidence" value="ECO:0007669"/>
    <property type="project" value="UniProtKB-KW"/>
</dbReference>
<dbReference type="Gene3D" id="3.40.50.150">
    <property type="entry name" value="Vaccinia Virus protein VP39"/>
    <property type="match status" value="1"/>
</dbReference>
<accession>A0A9P0H313</accession>
<keyword evidence="1 7" id="KW-0489">Methyltransferase</keyword>